<sequence>MLRLLKLIIFLALVAFIGLTGYAYLGDMTPDRAEISEPVELNVVK</sequence>
<dbReference type="Proteomes" id="UP001652564">
    <property type="component" value="Unassembled WGS sequence"/>
</dbReference>
<dbReference type="RefSeq" id="WP_263737929.1">
    <property type="nucleotide sequence ID" value="NZ_JAOWKZ010000001.1"/>
</dbReference>
<keyword evidence="1" id="KW-1133">Transmembrane helix</keyword>
<reference evidence="2 3" key="1">
    <citation type="submission" date="2022-10" db="EMBL/GenBank/DDBJ databases">
        <title>Defluviimonas sp. nov., isolated from ocean surface sediments.</title>
        <authorList>
            <person name="He W."/>
            <person name="Wang L."/>
            <person name="Zhang D.-F."/>
        </authorList>
    </citation>
    <scope>NUCLEOTIDE SEQUENCE [LARGE SCALE GENOMIC DNA]</scope>
    <source>
        <strain evidence="2 3">WL0050</strain>
    </source>
</reference>
<gene>
    <name evidence="2" type="ORF">OEZ71_00265</name>
</gene>
<evidence type="ECO:0000313" key="2">
    <source>
        <dbReference type="EMBL" id="MCV2870722.1"/>
    </source>
</evidence>
<dbReference type="EMBL" id="JAOWKZ010000001">
    <property type="protein sequence ID" value="MCV2870722.1"/>
    <property type="molecule type" value="Genomic_DNA"/>
</dbReference>
<name>A0ABT2ZHW1_9RHOB</name>
<keyword evidence="3" id="KW-1185">Reference proteome</keyword>
<keyword evidence="1" id="KW-0812">Transmembrane</keyword>
<organism evidence="2 3">
    <name type="scientific">Albidovulum litorale</name>
    <dbReference type="NCBI Taxonomy" id="2984134"/>
    <lineage>
        <taxon>Bacteria</taxon>
        <taxon>Pseudomonadati</taxon>
        <taxon>Pseudomonadota</taxon>
        <taxon>Alphaproteobacteria</taxon>
        <taxon>Rhodobacterales</taxon>
        <taxon>Paracoccaceae</taxon>
        <taxon>Albidovulum</taxon>
    </lineage>
</organism>
<keyword evidence="1" id="KW-0472">Membrane</keyword>
<evidence type="ECO:0000313" key="3">
    <source>
        <dbReference type="Proteomes" id="UP001652564"/>
    </source>
</evidence>
<evidence type="ECO:0000256" key="1">
    <source>
        <dbReference type="SAM" id="Phobius"/>
    </source>
</evidence>
<protein>
    <submittedName>
        <fullName evidence="2">Uncharacterized protein</fullName>
    </submittedName>
</protein>
<accession>A0ABT2ZHW1</accession>
<proteinExistence type="predicted"/>
<comment type="caution">
    <text evidence="2">The sequence shown here is derived from an EMBL/GenBank/DDBJ whole genome shotgun (WGS) entry which is preliminary data.</text>
</comment>
<feature type="transmembrane region" description="Helical" evidence="1">
    <location>
        <begin position="7"/>
        <end position="25"/>
    </location>
</feature>